<feature type="transmembrane region" description="Helical" evidence="1">
    <location>
        <begin position="70"/>
        <end position="86"/>
    </location>
</feature>
<dbReference type="AlphaFoldDB" id="A0A377GZ58"/>
<feature type="transmembrane region" description="Helical" evidence="1">
    <location>
        <begin position="295"/>
        <end position="318"/>
    </location>
</feature>
<proteinExistence type="predicted"/>
<feature type="transmembrane region" description="Helical" evidence="1">
    <location>
        <begin position="325"/>
        <end position="341"/>
    </location>
</feature>
<feature type="transmembrane region" description="Helical" evidence="1">
    <location>
        <begin position="9"/>
        <end position="28"/>
    </location>
</feature>
<feature type="transmembrane region" description="Helical" evidence="1">
    <location>
        <begin position="101"/>
        <end position="119"/>
    </location>
</feature>
<sequence length="372" mass="44197">MRKILINPFYLYSISWTITLVFYKINIIKVFPKLSLELEIFLILSILFSIFLGKTLRIKRIKFTKNFEDKILFIIIIIGWVLTFLYERKIPLIEAMRKTGYIYIDFKGIPTISPLIYTLTTYHSIKNYIQYLIFKEKKYLLYFTIEICFYLLGYRRGPILIIFIANFLSYVYIRGIKNLLLKGIIISFIVAYLFGILGNIRHGFSPLDTRMLKAIVFLNTEESFFDPLLWVYTYITSPLSNLQHTLEINNITFNIFEYIRRNFFLDFIQKRFQGYTNIKLLIPVLTVQTGYNSSIINLGMLGAWITYITYMSFGYLYLKLMKNTEYYFIILLLLGITNIFFIFDNMYVNSAIGVTIIYPLVFYILKKIIKNN</sequence>
<feature type="transmembrane region" description="Helical" evidence="1">
    <location>
        <begin position="40"/>
        <end position="58"/>
    </location>
</feature>
<protein>
    <recommendedName>
        <fullName evidence="4">Oligosaccharide repeat unit polymerase</fullName>
    </recommendedName>
</protein>
<keyword evidence="1" id="KW-0472">Membrane</keyword>
<feature type="transmembrane region" description="Helical" evidence="1">
    <location>
        <begin position="347"/>
        <end position="365"/>
    </location>
</feature>
<evidence type="ECO:0000313" key="2">
    <source>
        <dbReference type="EMBL" id="STO32269.1"/>
    </source>
</evidence>
<dbReference type="RefSeq" id="WP_115271239.1">
    <property type="nucleotide sequence ID" value="NZ_UGGU01000003.1"/>
</dbReference>
<organism evidence="2 3">
    <name type="scientific">Fusobacterium necrogenes</name>
    <dbReference type="NCBI Taxonomy" id="858"/>
    <lineage>
        <taxon>Bacteria</taxon>
        <taxon>Fusobacteriati</taxon>
        <taxon>Fusobacteriota</taxon>
        <taxon>Fusobacteriia</taxon>
        <taxon>Fusobacteriales</taxon>
        <taxon>Fusobacteriaceae</taxon>
        <taxon>Fusobacterium</taxon>
    </lineage>
</organism>
<name>A0A377GZ58_9FUSO</name>
<dbReference type="EMBL" id="UGGU01000003">
    <property type="protein sequence ID" value="STO32269.1"/>
    <property type="molecule type" value="Genomic_DNA"/>
</dbReference>
<gene>
    <name evidence="2" type="ORF">NCTC10723_01762</name>
</gene>
<keyword evidence="3" id="KW-1185">Reference proteome</keyword>
<dbReference type="Proteomes" id="UP000255328">
    <property type="component" value="Unassembled WGS sequence"/>
</dbReference>
<dbReference type="OrthoDB" id="6870757at2"/>
<accession>A0A377GZ58</accession>
<keyword evidence="1" id="KW-0812">Transmembrane</keyword>
<feature type="transmembrane region" description="Helical" evidence="1">
    <location>
        <begin position="179"/>
        <end position="200"/>
    </location>
</feature>
<evidence type="ECO:0000313" key="3">
    <source>
        <dbReference type="Proteomes" id="UP000255328"/>
    </source>
</evidence>
<feature type="transmembrane region" description="Helical" evidence="1">
    <location>
        <begin position="140"/>
        <end position="173"/>
    </location>
</feature>
<evidence type="ECO:0000256" key="1">
    <source>
        <dbReference type="SAM" id="Phobius"/>
    </source>
</evidence>
<reference evidence="2 3" key="1">
    <citation type="submission" date="2018-06" db="EMBL/GenBank/DDBJ databases">
        <authorList>
            <consortium name="Pathogen Informatics"/>
            <person name="Doyle S."/>
        </authorList>
    </citation>
    <scope>NUCLEOTIDE SEQUENCE [LARGE SCALE GENOMIC DNA]</scope>
    <source>
        <strain evidence="2 3">NCTC10723</strain>
    </source>
</reference>
<evidence type="ECO:0008006" key="4">
    <source>
        <dbReference type="Google" id="ProtNLM"/>
    </source>
</evidence>
<keyword evidence="1" id="KW-1133">Transmembrane helix</keyword>